<dbReference type="InterPro" id="IPR018000">
    <property type="entry name" value="Neurotransmitter_ion_chnl_CS"/>
</dbReference>
<evidence type="ECO:0000256" key="12">
    <source>
        <dbReference type="SAM" id="Phobius"/>
    </source>
</evidence>
<keyword evidence="7 12" id="KW-1133">Transmembrane helix</keyword>
<evidence type="ECO:0000256" key="3">
    <source>
        <dbReference type="ARBA" id="ARBA00022448"/>
    </source>
</evidence>
<dbReference type="PANTHER" id="PTHR18945">
    <property type="entry name" value="NEUROTRANSMITTER GATED ION CHANNEL"/>
    <property type="match status" value="1"/>
</dbReference>
<keyword evidence="5 12" id="KW-0812">Transmembrane</keyword>
<dbReference type="InterPro" id="IPR006029">
    <property type="entry name" value="Neurotrans-gated_channel_TM"/>
</dbReference>
<dbReference type="Gene3D" id="1.20.58.390">
    <property type="entry name" value="Neurotransmitter-gated ion-channel transmembrane domain"/>
    <property type="match status" value="1"/>
</dbReference>
<keyword evidence="17" id="KW-1185">Reference proteome</keyword>
<keyword evidence="4" id="KW-1003">Cell membrane</keyword>
<feature type="region of interest" description="Disordered" evidence="11">
    <location>
        <begin position="341"/>
        <end position="361"/>
    </location>
</feature>
<dbReference type="InterPro" id="IPR038050">
    <property type="entry name" value="Neuro_actylchol_rec"/>
</dbReference>
<evidence type="ECO:0000256" key="6">
    <source>
        <dbReference type="ARBA" id="ARBA00022729"/>
    </source>
</evidence>
<evidence type="ECO:0000256" key="5">
    <source>
        <dbReference type="ARBA" id="ARBA00022692"/>
    </source>
</evidence>
<dbReference type="GO" id="GO:0005230">
    <property type="term" value="F:extracellular ligand-gated monoatomic ion channel activity"/>
    <property type="evidence" value="ECO:0007669"/>
    <property type="project" value="InterPro"/>
</dbReference>
<feature type="transmembrane region" description="Helical" evidence="12">
    <location>
        <begin position="309"/>
        <end position="330"/>
    </location>
</feature>
<keyword evidence="10" id="KW-0407">Ion channel</keyword>
<sequence length="420" mass="48878">MVNLLNLVTVLICLFDSSSITSASLNSELSITKDESSRNPLIIYNQVSVNSLSSLNLFQSEFELDFLLFQRWRLNDSICKQYKDIHRSFVGSSDVLLQDGSESITDAMVLSRLWLPQTYLMEVKSTLNTRSTNNEGFVTIYNETDQPGCSIKFTRRLFTKVACKMDFREYPNDIQNCSLTFTGYFWSDKVLKFQWDSPGLDYSLQNIDQNHYEISFTTEEYQSVAFDDKDRTWLTIRLIFKRKITYFIYQAVIPSILIVASAYFSFFISVENGPNRFLFTATPFFALITLYSGVKGQLPPVSYINASDIWMLGTLIFDFSTICVMSYCCYVTERDEIKKEQSKKSDKRLNHNASTRTKAPLSRQRTVIQQFSFILYSVKDETLFNQADNMDNMMKILFPILFLTFNCVYWILVFYRRLLS</sequence>
<dbReference type="HOGENOM" id="CLU_010920_0_2_1"/>
<feature type="domain" description="Neurotransmitter-gated ion-channel transmembrane" evidence="15">
    <location>
        <begin position="252"/>
        <end position="352"/>
    </location>
</feature>
<feature type="domain" description="Neurotransmitter-gated ion-channel ligand-binding" evidence="14">
    <location>
        <begin position="36"/>
        <end position="243"/>
    </location>
</feature>
<dbReference type="Pfam" id="PF02931">
    <property type="entry name" value="Neur_chan_LBD"/>
    <property type="match status" value="1"/>
</dbReference>
<evidence type="ECO:0000256" key="11">
    <source>
        <dbReference type="SAM" id="MobiDB-lite"/>
    </source>
</evidence>
<keyword evidence="3" id="KW-0813">Transport</keyword>
<dbReference type="InterPro" id="IPR006201">
    <property type="entry name" value="Neur_channel"/>
</dbReference>
<evidence type="ECO:0000256" key="7">
    <source>
        <dbReference type="ARBA" id="ARBA00022989"/>
    </source>
</evidence>
<dbReference type="EMBL" id="CAEY01000461">
    <property type="status" value="NOT_ANNOTATED_CDS"/>
    <property type="molecule type" value="Genomic_DNA"/>
</dbReference>
<feature type="signal peptide" evidence="13">
    <location>
        <begin position="1"/>
        <end position="23"/>
    </location>
</feature>
<dbReference type="Pfam" id="PF02932">
    <property type="entry name" value="Neur_chan_memb"/>
    <property type="match status" value="1"/>
</dbReference>
<gene>
    <name evidence="16" type="primary">107368665</name>
</gene>
<feature type="transmembrane region" description="Helical" evidence="12">
    <location>
        <begin position="277"/>
        <end position="294"/>
    </location>
</feature>
<dbReference type="InterPro" id="IPR006028">
    <property type="entry name" value="GABAA/Glycine_rcpt"/>
</dbReference>
<evidence type="ECO:0000256" key="9">
    <source>
        <dbReference type="ARBA" id="ARBA00023136"/>
    </source>
</evidence>
<dbReference type="GO" id="GO:0005886">
    <property type="term" value="C:plasma membrane"/>
    <property type="evidence" value="ECO:0007669"/>
    <property type="project" value="UniProtKB-SubCell"/>
</dbReference>
<dbReference type="Gene3D" id="2.70.170.10">
    <property type="entry name" value="Neurotransmitter-gated ion-channel ligand-binding domain"/>
    <property type="match status" value="1"/>
</dbReference>
<evidence type="ECO:0000313" key="17">
    <source>
        <dbReference type="Proteomes" id="UP000015104"/>
    </source>
</evidence>
<evidence type="ECO:0000256" key="8">
    <source>
        <dbReference type="ARBA" id="ARBA00023065"/>
    </source>
</evidence>
<proteinExistence type="predicted"/>
<evidence type="ECO:0000313" key="16">
    <source>
        <dbReference type="EnsemblMetazoa" id="tetur01g10260.1"/>
    </source>
</evidence>
<dbReference type="PROSITE" id="PS00236">
    <property type="entry name" value="NEUROTR_ION_CHANNEL"/>
    <property type="match status" value="1"/>
</dbReference>
<dbReference type="InterPro" id="IPR036734">
    <property type="entry name" value="Neur_chan_lig-bd_sf"/>
</dbReference>
<dbReference type="eggNOG" id="KOG3643">
    <property type="taxonomic scope" value="Eukaryota"/>
</dbReference>
<reference evidence="17" key="1">
    <citation type="submission" date="2011-08" db="EMBL/GenBank/DDBJ databases">
        <authorList>
            <person name="Rombauts S."/>
        </authorList>
    </citation>
    <scope>NUCLEOTIDE SEQUENCE</scope>
    <source>
        <strain evidence="17">London</strain>
    </source>
</reference>
<dbReference type="AlphaFoldDB" id="T1JSE8"/>
<feature type="chain" id="PRO_5004579932" description="Neurotransmitter-gated ion-channel ligand-binding domain-containing protein" evidence="13">
    <location>
        <begin position="24"/>
        <end position="420"/>
    </location>
</feature>
<dbReference type="InterPro" id="IPR036719">
    <property type="entry name" value="Neuro-gated_channel_TM_sf"/>
</dbReference>
<feature type="compositionally biased region" description="Polar residues" evidence="11">
    <location>
        <begin position="351"/>
        <end position="361"/>
    </location>
</feature>
<accession>T1JSE8</accession>
<dbReference type="PRINTS" id="PR00253">
    <property type="entry name" value="GABAARECEPTR"/>
</dbReference>
<evidence type="ECO:0000256" key="10">
    <source>
        <dbReference type="ARBA" id="ARBA00023303"/>
    </source>
</evidence>
<dbReference type="Proteomes" id="UP000015104">
    <property type="component" value="Unassembled WGS sequence"/>
</dbReference>
<evidence type="ECO:0000259" key="14">
    <source>
        <dbReference type="Pfam" id="PF02931"/>
    </source>
</evidence>
<protein>
    <recommendedName>
        <fullName evidence="18">Neurotransmitter-gated ion-channel ligand-binding domain-containing protein</fullName>
    </recommendedName>
</protein>
<dbReference type="GO" id="GO:0099095">
    <property type="term" value="F:ligand-gated monoatomic anion channel activity"/>
    <property type="evidence" value="ECO:0007669"/>
    <property type="project" value="UniProtKB-ARBA"/>
</dbReference>
<dbReference type="KEGG" id="tut:107368665"/>
<keyword evidence="6 13" id="KW-0732">Signal</keyword>
<reference evidence="16" key="2">
    <citation type="submission" date="2015-06" db="UniProtKB">
        <authorList>
            <consortium name="EnsemblMetazoa"/>
        </authorList>
    </citation>
    <scope>IDENTIFICATION</scope>
</reference>
<dbReference type="STRING" id="32264.T1JSE8"/>
<name>T1JSE8_TETUR</name>
<evidence type="ECO:0000256" key="4">
    <source>
        <dbReference type="ARBA" id="ARBA00022475"/>
    </source>
</evidence>
<dbReference type="SUPFAM" id="SSF63712">
    <property type="entry name" value="Nicotinic receptor ligand binding domain-like"/>
    <property type="match status" value="1"/>
</dbReference>
<evidence type="ECO:0000256" key="1">
    <source>
        <dbReference type="ARBA" id="ARBA00004141"/>
    </source>
</evidence>
<organism evidence="16 17">
    <name type="scientific">Tetranychus urticae</name>
    <name type="common">Two-spotted spider mite</name>
    <dbReference type="NCBI Taxonomy" id="32264"/>
    <lineage>
        <taxon>Eukaryota</taxon>
        <taxon>Metazoa</taxon>
        <taxon>Ecdysozoa</taxon>
        <taxon>Arthropoda</taxon>
        <taxon>Chelicerata</taxon>
        <taxon>Arachnida</taxon>
        <taxon>Acari</taxon>
        <taxon>Acariformes</taxon>
        <taxon>Trombidiformes</taxon>
        <taxon>Prostigmata</taxon>
        <taxon>Eleutherengona</taxon>
        <taxon>Raphignathae</taxon>
        <taxon>Tetranychoidea</taxon>
        <taxon>Tetranychidae</taxon>
        <taxon>Tetranychus</taxon>
    </lineage>
</organism>
<dbReference type="InterPro" id="IPR006202">
    <property type="entry name" value="Neur_chan_lig-bd"/>
</dbReference>
<keyword evidence="8" id="KW-0406">Ion transport</keyword>
<evidence type="ECO:0000256" key="2">
    <source>
        <dbReference type="ARBA" id="ARBA00004236"/>
    </source>
</evidence>
<feature type="transmembrane region" description="Helical" evidence="12">
    <location>
        <begin position="396"/>
        <end position="415"/>
    </location>
</feature>
<comment type="subcellular location">
    <subcellularLocation>
        <location evidence="2">Cell membrane</location>
    </subcellularLocation>
    <subcellularLocation>
        <location evidence="1">Membrane</location>
        <topology evidence="1">Multi-pass membrane protein</topology>
    </subcellularLocation>
</comment>
<feature type="transmembrane region" description="Helical" evidence="12">
    <location>
        <begin position="246"/>
        <end position="270"/>
    </location>
</feature>
<dbReference type="OMA" id="EYPNDIQ"/>
<dbReference type="GO" id="GO:0005254">
    <property type="term" value="F:chloride channel activity"/>
    <property type="evidence" value="ECO:0007669"/>
    <property type="project" value="UniProtKB-ARBA"/>
</dbReference>
<evidence type="ECO:0008006" key="18">
    <source>
        <dbReference type="Google" id="ProtNLM"/>
    </source>
</evidence>
<evidence type="ECO:0000256" key="13">
    <source>
        <dbReference type="SAM" id="SignalP"/>
    </source>
</evidence>
<dbReference type="EnsemblMetazoa" id="tetur01g10260.1">
    <property type="protein sequence ID" value="tetur01g10260.1"/>
    <property type="gene ID" value="tetur01g10260"/>
</dbReference>
<evidence type="ECO:0000259" key="15">
    <source>
        <dbReference type="Pfam" id="PF02932"/>
    </source>
</evidence>
<dbReference type="GO" id="GO:0004888">
    <property type="term" value="F:transmembrane signaling receptor activity"/>
    <property type="evidence" value="ECO:0007669"/>
    <property type="project" value="InterPro"/>
</dbReference>
<keyword evidence="9 12" id="KW-0472">Membrane</keyword>
<dbReference type="OrthoDB" id="6511516at2759"/>
<dbReference type="SUPFAM" id="SSF90112">
    <property type="entry name" value="Neurotransmitter-gated ion-channel transmembrane pore"/>
    <property type="match status" value="1"/>
</dbReference>